<dbReference type="SUPFAM" id="SSF53474">
    <property type="entry name" value="alpha/beta-Hydrolases"/>
    <property type="match status" value="1"/>
</dbReference>
<comment type="similarity">
    <text evidence="2 6">Belongs to the AB hydrolase superfamily. Lipase family.</text>
</comment>
<evidence type="ECO:0000256" key="6">
    <source>
        <dbReference type="RuleBase" id="RU004262"/>
    </source>
</evidence>
<proteinExistence type="inferred from homology"/>
<dbReference type="EMBL" id="CAJPEX010004185">
    <property type="protein sequence ID" value="CAG0922845.1"/>
    <property type="molecule type" value="Genomic_DNA"/>
</dbReference>
<keyword evidence="5" id="KW-0479">Metal-binding</keyword>
<feature type="active site" description="Charge relay system" evidence="4">
    <location>
        <position position="225"/>
    </location>
</feature>
<dbReference type="Proteomes" id="UP000678499">
    <property type="component" value="Unassembled WGS sequence"/>
</dbReference>
<dbReference type="OrthoDB" id="199913at2759"/>
<evidence type="ECO:0000256" key="1">
    <source>
        <dbReference type="ARBA" id="ARBA00004613"/>
    </source>
</evidence>
<dbReference type="EMBL" id="OA886222">
    <property type="protein sequence ID" value="CAD7282693.1"/>
    <property type="molecule type" value="Genomic_DNA"/>
</dbReference>
<dbReference type="Pfam" id="PF00151">
    <property type="entry name" value="Lipase"/>
    <property type="match status" value="1"/>
</dbReference>
<dbReference type="GO" id="GO:0005615">
    <property type="term" value="C:extracellular space"/>
    <property type="evidence" value="ECO:0007669"/>
    <property type="project" value="TreeGrafter"/>
</dbReference>
<dbReference type="CDD" id="cd00707">
    <property type="entry name" value="Pancreat_lipase_like"/>
    <property type="match status" value="1"/>
</dbReference>
<evidence type="ECO:0000256" key="5">
    <source>
        <dbReference type="PIRSR" id="PIRSR000865-2"/>
    </source>
</evidence>
<name>A0A7R9BYA6_9CRUS</name>
<keyword evidence="5" id="KW-0106">Calcium</keyword>
<dbReference type="PANTHER" id="PTHR11610:SF173">
    <property type="entry name" value="LIPASE DOMAIN-CONTAINING PROTEIN-RELATED"/>
    <property type="match status" value="1"/>
</dbReference>
<sequence>MWVGFSLLVSLAVLLPTGHGKPTNVPEQPEELKLLYAEVAKIKAETPKGYACYENLGCFDTEHGAMSHLGTLPTSPSRLDAKLLLYTRNNRDEPQVVSYLDDGSLDASNFDASLPVKILTHGFGESGSHYWIEGVKNAYLDREPMNIIAVDWQLGAEGLNYIRAAVNTEIVGRMIGSLVNLMVARGTNPSNVHLLGFSLGAQASGFAGEWLKYLNLKVGRITGLDPASPFFTDLSSYGDQTHLDQSDADFVDVIHSNAASLLLGGVGAKEPLGHVDYYPNGGEHQRGCPNVIVSTISGLFGSNGEDEDAICNHRRAHIYFEESIRHPECPYTGFACPGGYDDFTAGKCFSCGDGTKCGHMGDAAIDSSARGSLFLSTSPTPQYCGTQNYIEYRSAGGLDNLVTFGSIEVEAMGQRITVVEQGSMMIAAQTNTVFETTPFNSEVNTDKLHVKITYNRSSDGIINGGGTWRMDHLKVFTDSGNNYYFCQRRLPLQSGVPVEIELTTTPCSCPC</sequence>
<feature type="binding site" evidence="5">
    <location>
        <position position="247"/>
    </location>
    <ligand>
        <name>Ca(2+)</name>
        <dbReference type="ChEBI" id="CHEBI:29108"/>
    </ligand>
</feature>
<dbReference type="GO" id="GO:0016042">
    <property type="term" value="P:lipid catabolic process"/>
    <property type="evidence" value="ECO:0007669"/>
    <property type="project" value="TreeGrafter"/>
</dbReference>
<accession>A0A7R9BYA6</accession>
<dbReference type="PANTHER" id="PTHR11610">
    <property type="entry name" value="LIPASE"/>
    <property type="match status" value="1"/>
</dbReference>
<evidence type="ECO:0000313" key="9">
    <source>
        <dbReference type="EMBL" id="CAD7282693.1"/>
    </source>
</evidence>
<feature type="domain" description="Lipase" evidence="8">
    <location>
        <begin position="52"/>
        <end position="377"/>
    </location>
</feature>
<protein>
    <recommendedName>
        <fullName evidence="8">Lipase domain-containing protein</fullName>
    </recommendedName>
</protein>
<comment type="subcellular location">
    <subcellularLocation>
        <location evidence="1">Secreted</location>
    </subcellularLocation>
</comment>
<evidence type="ECO:0000256" key="7">
    <source>
        <dbReference type="SAM" id="SignalP"/>
    </source>
</evidence>
<dbReference type="InterPro" id="IPR016272">
    <property type="entry name" value="Lipase_LIPH"/>
</dbReference>
<feature type="active site" description="Charge relay system" evidence="4">
    <location>
        <position position="313"/>
    </location>
</feature>
<dbReference type="AlphaFoldDB" id="A0A7R9BYA6"/>
<dbReference type="GO" id="GO:0046872">
    <property type="term" value="F:metal ion binding"/>
    <property type="evidence" value="ECO:0007669"/>
    <property type="project" value="UniProtKB-KW"/>
</dbReference>
<reference evidence="9" key="1">
    <citation type="submission" date="2020-11" db="EMBL/GenBank/DDBJ databases">
        <authorList>
            <person name="Tran Van P."/>
        </authorList>
    </citation>
    <scope>NUCLEOTIDE SEQUENCE</scope>
</reference>
<evidence type="ECO:0000256" key="3">
    <source>
        <dbReference type="ARBA" id="ARBA00022525"/>
    </source>
</evidence>
<gene>
    <name evidence="9" type="ORF">NMOB1V02_LOCUS10314</name>
</gene>
<dbReference type="PRINTS" id="PR00821">
    <property type="entry name" value="TAGLIPASE"/>
</dbReference>
<dbReference type="InterPro" id="IPR000734">
    <property type="entry name" value="TAG_lipase"/>
</dbReference>
<organism evidence="9">
    <name type="scientific">Notodromas monacha</name>
    <dbReference type="NCBI Taxonomy" id="399045"/>
    <lineage>
        <taxon>Eukaryota</taxon>
        <taxon>Metazoa</taxon>
        <taxon>Ecdysozoa</taxon>
        <taxon>Arthropoda</taxon>
        <taxon>Crustacea</taxon>
        <taxon>Oligostraca</taxon>
        <taxon>Ostracoda</taxon>
        <taxon>Podocopa</taxon>
        <taxon>Podocopida</taxon>
        <taxon>Cypridocopina</taxon>
        <taxon>Cypridoidea</taxon>
        <taxon>Cyprididae</taxon>
        <taxon>Notodromas</taxon>
    </lineage>
</organism>
<feature type="active site" description="Nucleophile" evidence="4">
    <location>
        <position position="198"/>
    </location>
</feature>
<dbReference type="InterPro" id="IPR033906">
    <property type="entry name" value="Lipase_N"/>
</dbReference>
<dbReference type="Gene3D" id="3.40.50.1820">
    <property type="entry name" value="alpha/beta hydrolase"/>
    <property type="match status" value="1"/>
</dbReference>
<feature type="binding site" evidence="5">
    <location>
        <position position="244"/>
    </location>
    <ligand>
        <name>Ca(2+)</name>
        <dbReference type="ChEBI" id="CHEBI:29108"/>
    </ligand>
</feature>
<feature type="signal peptide" evidence="7">
    <location>
        <begin position="1"/>
        <end position="20"/>
    </location>
</feature>
<dbReference type="InterPro" id="IPR013818">
    <property type="entry name" value="Lipase"/>
</dbReference>
<evidence type="ECO:0000256" key="4">
    <source>
        <dbReference type="PIRSR" id="PIRSR000865-1"/>
    </source>
</evidence>
<dbReference type="PIRSF" id="PIRSF000865">
    <property type="entry name" value="Lipoprotein_lipase_LIPH"/>
    <property type="match status" value="1"/>
</dbReference>
<keyword evidence="10" id="KW-1185">Reference proteome</keyword>
<evidence type="ECO:0000259" key="8">
    <source>
        <dbReference type="Pfam" id="PF00151"/>
    </source>
</evidence>
<keyword evidence="3" id="KW-0964">Secreted</keyword>
<evidence type="ECO:0000313" key="10">
    <source>
        <dbReference type="Proteomes" id="UP000678499"/>
    </source>
</evidence>
<dbReference type="GO" id="GO:0016298">
    <property type="term" value="F:lipase activity"/>
    <property type="evidence" value="ECO:0007669"/>
    <property type="project" value="InterPro"/>
</dbReference>
<evidence type="ECO:0000256" key="2">
    <source>
        <dbReference type="ARBA" id="ARBA00010701"/>
    </source>
</evidence>
<feature type="chain" id="PRO_5036403098" description="Lipase domain-containing protein" evidence="7">
    <location>
        <begin position="21"/>
        <end position="511"/>
    </location>
</feature>
<dbReference type="InterPro" id="IPR029058">
    <property type="entry name" value="AB_hydrolase_fold"/>
</dbReference>
<dbReference type="GO" id="GO:0052689">
    <property type="term" value="F:carboxylic ester hydrolase activity"/>
    <property type="evidence" value="ECO:0007669"/>
    <property type="project" value="InterPro"/>
</dbReference>
<keyword evidence="7" id="KW-0732">Signal</keyword>